<dbReference type="PANTHER" id="PTHR24559:SF444">
    <property type="entry name" value="REVERSE TRANSCRIPTASE DOMAIN-CONTAINING PROTEIN"/>
    <property type="match status" value="1"/>
</dbReference>
<dbReference type="GO" id="GO:0003964">
    <property type="term" value="F:RNA-directed DNA polymerase activity"/>
    <property type="evidence" value="ECO:0007669"/>
    <property type="project" value="UniProtKB-KW"/>
</dbReference>
<proteinExistence type="predicted"/>
<dbReference type="InterPro" id="IPR053134">
    <property type="entry name" value="RNA-dir_DNA_polymerase"/>
</dbReference>
<dbReference type="InterPro" id="IPR043128">
    <property type="entry name" value="Rev_trsase/Diguanyl_cyclase"/>
</dbReference>
<dbReference type="Gene3D" id="3.30.70.270">
    <property type="match status" value="2"/>
</dbReference>
<dbReference type="RefSeq" id="XP_016647077.1">
    <property type="nucleotide sequence ID" value="XM_016791591.1"/>
</dbReference>
<gene>
    <name evidence="3" type="primary">LOC107880317</name>
</gene>
<dbReference type="Pfam" id="PF00078">
    <property type="entry name" value="RVT_1"/>
    <property type="match status" value="1"/>
</dbReference>
<feature type="domain" description="Reverse transcriptase" evidence="1">
    <location>
        <begin position="1"/>
        <end position="162"/>
    </location>
</feature>
<protein>
    <submittedName>
        <fullName evidence="3">RNA-directed DNA polymerase homolog</fullName>
    </submittedName>
</protein>
<dbReference type="InterPro" id="IPR000477">
    <property type="entry name" value="RT_dom"/>
</dbReference>
<evidence type="ECO:0000313" key="3">
    <source>
        <dbReference type="RefSeq" id="XP_016647077.1"/>
    </source>
</evidence>
<evidence type="ECO:0000259" key="1">
    <source>
        <dbReference type="PROSITE" id="PS50878"/>
    </source>
</evidence>
<dbReference type="PANTHER" id="PTHR24559">
    <property type="entry name" value="TRANSPOSON TY3-I GAG-POL POLYPROTEIN"/>
    <property type="match status" value="1"/>
</dbReference>
<dbReference type="CDD" id="cd01647">
    <property type="entry name" value="RT_LTR"/>
    <property type="match status" value="1"/>
</dbReference>
<dbReference type="SUPFAM" id="SSF56672">
    <property type="entry name" value="DNA/RNA polymerases"/>
    <property type="match status" value="1"/>
</dbReference>
<keyword evidence="3" id="KW-0548">Nucleotidyltransferase</keyword>
<dbReference type="Gene3D" id="3.10.10.10">
    <property type="entry name" value="HIV Type 1 Reverse Transcriptase, subunit A, domain 1"/>
    <property type="match status" value="1"/>
</dbReference>
<dbReference type="GeneID" id="107880317"/>
<dbReference type="PROSITE" id="PS50878">
    <property type="entry name" value="RT_POL"/>
    <property type="match status" value="1"/>
</dbReference>
<dbReference type="Proteomes" id="UP000694861">
    <property type="component" value="Linkage group LG2"/>
</dbReference>
<organism evidence="2 3">
    <name type="scientific">Prunus mume</name>
    <name type="common">Japanese apricot</name>
    <name type="synonym">Armeniaca mume</name>
    <dbReference type="NCBI Taxonomy" id="102107"/>
    <lineage>
        <taxon>Eukaryota</taxon>
        <taxon>Viridiplantae</taxon>
        <taxon>Streptophyta</taxon>
        <taxon>Embryophyta</taxon>
        <taxon>Tracheophyta</taxon>
        <taxon>Spermatophyta</taxon>
        <taxon>Magnoliopsida</taxon>
        <taxon>eudicotyledons</taxon>
        <taxon>Gunneridae</taxon>
        <taxon>Pentapetalae</taxon>
        <taxon>rosids</taxon>
        <taxon>fabids</taxon>
        <taxon>Rosales</taxon>
        <taxon>Rosaceae</taxon>
        <taxon>Amygdaloideae</taxon>
        <taxon>Amygdaleae</taxon>
        <taxon>Prunus</taxon>
    </lineage>
</organism>
<keyword evidence="3" id="KW-0808">Transferase</keyword>
<sequence>MVRKARGGWRMCQDYTDLNKACPKDSFPLPRIDQLVDATAEHELLSFMDAYSGYNQIFMNPADREHTAFITDRGLYCYNVMPFGLKNAGATYQRFVNWIFAKYIGGIMEVYVDDILVKSRTAGDHLENLALMFGILKDYRMRLNLAKCAFGVSSGKFLGFMISQREIEANPEKIKAIIDMETPKTQKDIQSLTGRVAALTRFISKATDKCVPFFKALKGGKHHIA</sequence>
<keyword evidence="2" id="KW-1185">Reference proteome</keyword>
<keyword evidence="3" id="KW-0695">RNA-directed DNA polymerase</keyword>
<accession>A0ABM1LI50</accession>
<name>A0ABM1LI50_PRUMU</name>
<reference evidence="2" key="1">
    <citation type="journal article" date="2012" name="Nat. Commun.">
        <title>The genome of Prunus mume.</title>
        <authorList>
            <person name="Zhang Q."/>
            <person name="Chen W."/>
            <person name="Sun L."/>
            <person name="Zhao F."/>
            <person name="Huang B."/>
            <person name="Yang W."/>
            <person name="Tao Y."/>
            <person name="Wang J."/>
            <person name="Yuan Z."/>
            <person name="Fan G."/>
            <person name="Xing Z."/>
            <person name="Han C."/>
            <person name="Pan H."/>
            <person name="Zhong X."/>
            <person name="Shi W."/>
            <person name="Liang X."/>
            <person name="Du D."/>
            <person name="Sun F."/>
            <person name="Xu Z."/>
            <person name="Hao R."/>
            <person name="Lv T."/>
            <person name="Lv Y."/>
            <person name="Zheng Z."/>
            <person name="Sun M."/>
            <person name="Luo L."/>
            <person name="Cai M."/>
            <person name="Gao Y."/>
            <person name="Wang J."/>
            <person name="Yin Y."/>
            <person name="Xu X."/>
            <person name="Cheng T."/>
            <person name="Wang J."/>
        </authorList>
    </citation>
    <scope>NUCLEOTIDE SEQUENCE [LARGE SCALE GENOMIC DNA]</scope>
</reference>
<reference evidence="3" key="2">
    <citation type="submission" date="2025-08" db="UniProtKB">
        <authorList>
            <consortium name="RefSeq"/>
        </authorList>
    </citation>
    <scope>IDENTIFICATION</scope>
</reference>
<evidence type="ECO:0000313" key="2">
    <source>
        <dbReference type="Proteomes" id="UP000694861"/>
    </source>
</evidence>
<dbReference type="InterPro" id="IPR043502">
    <property type="entry name" value="DNA/RNA_pol_sf"/>
</dbReference>